<evidence type="ECO:0000313" key="2">
    <source>
        <dbReference type="Proteomes" id="UP000078237"/>
    </source>
</evidence>
<organism evidence="1 2">
    <name type="scientific">Madurella mycetomatis</name>
    <dbReference type="NCBI Taxonomy" id="100816"/>
    <lineage>
        <taxon>Eukaryota</taxon>
        <taxon>Fungi</taxon>
        <taxon>Dikarya</taxon>
        <taxon>Ascomycota</taxon>
        <taxon>Pezizomycotina</taxon>
        <taxon>Sordariomycetes</taxon>
        <taxon>Sordariomycetidae</taxon>
        <taxon>Sordariales</taxon>
        <taxon>Sordariales incertae sedis</taxon>
        <taxon>Madurella</taxon>
    </lineage>
</organism>
<gene>
    <name evidence="1" type="ORF">MMYC01_203641</name>
</gene>
<sequence>MDGVRDGAGRPLIDVSTVYMGELGARTWQDGETGFTGKFGRTRLVVSSISPWHPLSKRFLCVNSSGDRLKRWLPVLGLDPENILPGPSPAGVRAVDPDLLPLTTAVLLASLACNQPSATAARLSNLLVLEAWDWLAFPGTGDTMVVVLVITMVRVSSQVTQ</sequence>
<name>A0A175W700_9PEZI</name>
<dbReference type="EMBL" id="LCTW02000109">
    <property type="protein sequence ID" value="KXX78734.1"/>
    <property type="molecule type" value="Genomic_DNA"/>
</dbReference>
<comment type="caution">
    <text evidence="1">The sequence shown here is derived from an EMBL/GenBank/DDBJ whole genome shotgun (WGS) entry which is preliminary data.</text>
</comment>
<dbReference type="VEuPathDB" id="FungiDB:MMYC01_203641"/>
<evidence type="ECO:0000313" key="1">
    <source>
        <dbReference type="EMBL" id="KXX78734.1"/>
    </source>
</evidence>
<accession>A0A175W700</accession>
<keyword evidence="2" id="KW-1185">Reference proteome</keyword>
<dbReference type="AlphaFoldDB" id="A0A175W700"/>
<dbReference type="Proteomes" id="UP000078237">
    <property type="component" value="Unassembled WGS sequence"/>
</dbReference>
<proteinExistence type="predicted"/>
<protein>
    <submittedName>
        <fullName evidence="1">Uncharacterized protein</fullName>
    </submittedName>
</protein>
<reference evidence="1 2" key="1">
    <citation type="journal article" date="2016" name="Genome Announc.">
        <title>Genome Sequence of Madurella mycetomatis mm55, Isolated from a Human Mycetoma Case in Sudan.</title>
        <authorList>
            <person name="Smit S."/>
            <person name="Derks M.F."/>
            <person name="Bervoets S."/>
            <person name="Fahal A."/>
            <person name="van Leeuwen W."/>
            <person name="van Belkum A."/>
            <person name="van de Sande W.W."/>
        </authorList>
    </citation>
    <scope>NUCLEOTIDE SEQUENCE [LARGE SCALE GENOMIC DNA]</scope>
    <source>
        <strain evidence="2">mm55</strain>
    </source>
</reference>